<keyword evidence="2" id="KW-1185">Reference proteome</keyword>
<sequence>VHLSYHDTISYTDHFSAFSNQSQRRQIVHYVRFSGMTFSEHVQATKVDVPRELILLGIRTTYEV</sequence>
<evidence type="ECO:0000313" key="2">
    <source>
        <dbReference type="Proteomes" id="UP000269396"/>
    </source>
</evidence>
<dbReference type="AlphaFoldDB" id="A0A183NH56"/>
<name>A0A183NH56_9TREM</name>
<evidence type="ECO:0000313" key="1">
    <source>
        <dbReference type="EMBL" id="VDO78200.1"/>
    </source>
</evidence>
<gene>
    <name evidence="1" type="ORF">SMTD_LOCUS1442</name>
</gene>
<protein>
    <submittedName>
        <fullName evidence="1">Uncharacterized protein</fullName>
    </submittedName>
</protein>
<reference evidence="1 2" key="1">
    <citation type="submission" date="2018-11" db="EMBL/GenBank/DDBJ databases">
        <authorList>
            <consortium name="Pathogen Informatics"/>
        </authorList>
    </citation>
    <scope>NUCLEOTIDE SEQUENCE [LARGE SCALE GENOMIC DNA]</scope>
    <source>
        <strain>Denwood</strain>
        <strain evidence="2">Zambia</strain>
    </source>
</reference>
<accession>A0A183NH56</accession>
<organism evidence="1 2">
    <name type="scientific">Schistosoma mattheei</name>
    <dbReference type="NCBI Taxonomy" id="31246"/>
    <lineage>
        <taxon>Eukaryota</taxon>
        <taxon>Metazoa</taxon>
        <taxon>Spiralia</taxon>
        <taxon>Lophotrochozoa</taxon>
        <taxon>Platyhelminthes</taxon>
        <taxon>Trematoda</taxon>
        <taxon>Digenea</taxon>
        <taxon>Strigeidida</taxon>
        <taxon>Schistosomatoidea</taxon>
        <taxon>Schistosomatidae</taxon>
        <taxon>Schistosoma</taxon>
    </lineage>
</organism>
<dbReference type="EMBL" id="UZAL01001609">
    <property type="protein sequence ID" value="VDO78200.1"/>
    <property type="molecule type" value="Genomic_DNA"/>
</dbReference>
<dbReference type="Proteomes" id="UP000269396">
    <property type="component" value="Unassembled WGS sequence"/>
</dbReference>
<proteinExistence type="predicted"/>
<feature type="non-terminal residue" evidence="1">
    <location>
        <position position="1"/>
    </location>
</feature>